<accession>A0AAW2Q0U7</accession>
<proteinExistence type="predicted"/>
<gene>
    <name evidence="1" type="ORF">Sradi_3814300</name>
</gene>
<reference evidence="1" key="2">
    <citation type="journal article" date="2024" name="Plant">
        <title>Genomic evolution and insights into agronomic trait innovations of Sesamum species.</title>
        <authorList>
            <person name="Miao H."/>
            <person name="Wang L."/>
            <person name="Qu L."/>
            <person name="Liu H."/>
            <person name="Sun Y."/>
            <person name="Le M."/>
            <person name="Wang Q."/>
            <person name="Wei S."/>
            <person name="Zheng Y."/>
            <person name="Lin W."/>
            <person name="Duan Y."/>
            <person name="Cao H."/>
            <person name="Xiong S."/>
            <person name="Wang X."/>
            <person name="Wei L."/>
            <person name="Li C."/>
            <person name="Ma Q."/>
            <person name="Ju M."/>
            <person name="Zhao R."/>
            <person name="Li G."/>
            <person name="Mu C."/>
            <person name="Tian Q."/>
            <person name="Mei H."/>
            <person name="Zhang T."/>
            <person name="Gao T."/>
            <person name="Zhang H."/>
        </authorList>
    </citation>
    <scope>NUCLEOTIDE SEQUENCE</scope>
    <source>
        <strain evidence="1">G02</strain>
    </source>
</reference>
<protein>
    <submittedName>
        <fullName evidence="1">Uncharacterized protein</fullName>
    </submittedName>
</protein>
<sequence length="72" mass="7755">MTTIPRMVDLAVDAPRITVSPDASSVELFSNLVGTIQQMVTSAICENLEVLVPTRATTPSKVTALEQANQPW</sequence>
<name>A0AAW2Q0U7_SESRA</name>
<reference evidence="1" key="1">
    <citation type="submission" date="2020-06" db="EMBL/GenBank/DDBJ databases">
        <authorList>
            <person name="Li T."/>
            <person name="Hu X."/>
            <person name="Zhang T."/>
            <person name="Song X."/>
            <person name="Zhang H."/>
            <person name="Dai N."/>
            <person name="Sheng W."/>
            <person name="Hou X."/>
            <person name="Wei L."/>
        </authorList>
    </citation>
    <scope>NUCLEOTIDE SEQUENCE</scope>
    <source>
        <strain evidence="1">G02</strain>
        <tissue evidence="1">Leaf</tissue>
    </source>
</reference>
<evidence type="ECO:0000313" key="1">
    <source>
        <dbReference type="EMBL" id="KAL0361298.1"/>
    </source>
</evidence>
<dbReference type="AlphaFoldDB" id="A0AAW2Q0U7"/>
<organism evidence="1">
    <name type="scientific">Sesamum radiatum</name>
    <name type="common">Black benniseed</name>
    <dbReference type="NCBI Taxonomy" id="300843"/>
    <lineage>
        <taxon>Eukaryota</taxon>
        <taxon>Viridiplantae</taxon>
        <taxon>Streptophyta</taxon>
        <taxon>Embryophyta</taxon>
        <taxon>Tracheophyta</taxon>
        <taxon>Spermatophyta</taxon>
        <taxon>Magnoliopsida</taxon>
        <taxon>eudicotyledons</taxon>
        <taxon>Gunneridae</taxon>
        <taxon>Pentapetalae</taxon>
        <taxon>asterids</taxon>
        <taxon>lamiids</taxon>
        <taxon>Lamiales</taxon>
        <taxon>Pedaliaceae</taxon>
        <taxon>Sesamum</taxon>
    </lineage>
</organism>
<dbReference type="EMBL" id="JACGWJ010000016">
    <property type="protein sequence ID" value="KAL0361298.1"/>
    <property type="molecule type" value="Genomic_DNA"/>
</dbReference>
<comment type="caution">
    <text evidence="1">The sequence shown here is derived from an EMBL/GenBank/DDBJ whole genome shotgun (WGS) entry which is preliminary data.</text>
</comment>